<dbReference type="EMBL" id="RBLJ01000004">
    <property type="protein sequence ID" value="RKS56965.1"/>
    <property type="molecule type" value="Genomic_DNA"/>
</dbReference>
<sequence length="90" mass="10033">MVIHFIFQVAALLAAARNLLDILPVTSISWIMDKPLIKSLAINQQNDNQQKKVGKIPYVIPDKMTFMYAPLTGAYIRIPYSTEQASALGI</sequence>
<gene>
    <name evidence="1" type="ORF">BDD30_3599</name>
</gene>
<evidence type="ECO:0000313" key="2">
    <source>
        <dbReference type="Proteomes" id="UP000280955"/>
    </source>
</evidence>
<keyword evidence="2" id="KW-1185">Reference proteome</keyword>
<name>A0ABX9SKJ6_9GAMM</name>
<reference evidence="1 2" key="1">
    <citation type="submission" date="2018-10" db="EMBL/GenBank/DDBJ databases">
        <title>Genomic Encyclopedia of Archaeal and Bacterial Type Strains, Phase II (KMG-II): from individual species to whole genera.</title>
        <authorList>
            <person name="Goeker M."/>
        </authorList>
    </citation>
    <scope>NUCLEOTIDE SEQUENCE [LARGE SCALE GENOMIC DNA]</scope>
    <source>
        <strain evidence="1 2">DSM 15149</strain>
    </source>
</reference>
<comment type="caution">
    <text evidence="1">The sequence shown here is derived from an EMBL/GenBank/DDBJ whole genome shotgun (WGS) entry which is preliminary data.</text>
</comment>
<protein>
    <submittedName>
        <fullName evidence="1">Uncharacterized protein</fullName>
    </submittedName>
</protein>
<organism evidence="1 2">
    <name type="scientific">Photorhabdus asymbiotica</name>
    <dbReference type="NCBI Taxonomy" id="291112"/>
    <lineage>
        <taxon>Bacteria</taxon>
        <taxon>Pseudomonadati</taxon>
        <taxon>Pseudomonadota</taxon>
        <taxon>Gammaproteobacteria</taxon>
        <taxon>Enterobacterales</taxon>
        <taxon>Morganellaceae</taxon>
        <taxon>Photorhabdus</taxon>
    </lineage>
</organism>
<dbReference type="Proteomes" id="UP000280955">
    <property type="component" value="Unassembled WGS sequence"/>
</dbReference>
<evidence type="ECO:0000313" key="1">
    <source>
        <dbReference type="EMBL" id="RKS56965.1"/>
    </source>
</evidence>
<proteinExistence type="predicted"/>
<accession>A0ABX9SKJ6</accession>